<evidence type="ECO:0000313" key="2">
    <source>
        <dbReference type="Proteomes" id="UP000692954"/>
    </source>
</evidence>
<sequence>MRGFLSLAKTIIYQSSKTKPTQQIKVQFRLANQLLASQFKFCSSIELLRLNYLQSLMSCSLQEDLDEEDLDTSISKIISVALRKNITKNQKNYNTI</sequence>
<dbReference type="EMBL" id="CAJJDN010000015">
    <property type="protein sequence ID" value="CAD8060962.1"/>
    <property type="molecule type" value="Genomic_DNA"/>
</dbReference>
<organism evidence="1 2">
    <name type="scientific">Paramecium sonneborni</name>
    <dbReference type="NCBI Taxonomy" id="65129"/>
    <lineage>
        <taxon>Eukaryota</taxon>
        <taxon>Sar</taxon>
        <taxon>Alveolata</taxon>
        <taxon>Ciliophora</taxon>
        <taxon>Intramacronucleata</taxon>
        <taxon>Oligohymenophorea</taxon>
        <taxon>Peniculida</taxon>
        <taxon>Parameciidae</taxon>
        <taxon>Paramecium</taxon>
    </lineage>
</organism>
<reference evidence="1" key="1">
    <citation type="submission" date="2021-01" db="EMBL/GenBank/DDBJ databases">
        <authorList>
            <consortium name="Genoscope - CEA"/>
            <person name="William W."/>
        </authorList>
    </citation>
    <scope>NUCLEOTIDE SEQUENCE</scope>
</reference>
<proteinExistence type="predicted"/>
<gene>
    <name evidence="1" type="ORF">PSON_ATCC_30995.1.T0150060</name>
</gene>
<evidence type="ECO:0000313" key="1">
    <source>
        <dbReference type="EMBL" id="CAD8060962.1"/>
    </source>
</evidence>
<accession>A0A8S1L5V3</accession>
<comment type="caution">
    <text evidence="1">The sequence shown here is derived from an EMBL/GenBank/DDBJ whole genome shotgun (WGS) entry which is preliminary data.</text>
</comment>
<name>A0A8S1L5V3_9CILI</name>
<dbReference type="Proteomes" id="UP000692954">
    <property type="component" value="Unassembled WGS sequence"/>
</dbReference>
<protein>
    <submittedName>
        <fullName evidence="1">Uncharacterized protein</fullName>
    </submittedName>
</protein>
<keyword evidence="2" id="KW-1185">Reference proteome</keyword>
<dbReference type="AlphaFoldDB" id="A0A8S1L5V3"/>